<keyword evidence="1" id="KW-0812">Transmembrane</keyword>
<evidence type="ECO:0000256" key="1">
    <source>
        <dbReference type="SAM" id="Phobius"/>
    </source>
</evidence>
<keyword evidence="1" id="KW-0472">Membrane</keyword>
<accession>Q119D7</accession>
<name>Q119D7_TRIEI</name>
<reference evidence="2" key="1">
    <citation type="submission" date="2006-06" db="EMBL/GenBank/DDBJ databases">
        <title>Complete sequence of Trichodesmium erythraeum IMS101.</title>
        <authorList>
            <consortium name="US DOE Joint Genome Institute"/>
            <person name="Copeland A."/>
            <person name="Lucas S."/>
            <person name="Lapidus A."/>
            <person name="Barry K."/>
            <person name="Detter J.C."/>
            <person name="Glavina del Rio T."/>
            <person name="Hammon N."/>
            <person name="Israni S."/>
            <person name="Dalin E."/>
            <person name="Tice H."/>
            <person name="Pitluck S."/>
            <person name="Kiss H."/>
            <person name="Munk A.C."/>
            <person name="Brettin T."/>
            <person name="Bruce D."/>
            <person name="Han C."/>
            <person name="Tapia R."/>
            <person name="Gilna P."/>
            <person name="Schmutz J."/>
            <person name="Larimer F."/>
            <person name="Land M."/>
            <person name="Hauser L."/>
            <person name="Kyrpides N."/>
            <person name="Kim E."/>
            <person name="Richardson P."/>
        </authorList>
    </citation>
    <scope>NUCLEOTIDE SEQUENCE [LARGE SCALE GENOMIC DNA]</scope>
    <source>
        <strain evidence="2">IMS101</strain>
    </source>
</reference>
<protein>
    <submittedName>
        <fullName evidence="2">Uncharacterized protein</fullName>
    </submittedName>
</protein>
<evidence type="ECO:0000313" key="2">
    <source>
        <dbReference type="EMBL" id="ABG49887.1"/>
    </source>
</evidence>
<gene>
    <name evidence="2" type="ordered locus">Tery_0427</name>
</gene>
<dbReference type="AlphaFoldDB" id="Q119D7"/>
<dbReference type="KEGG" id="ter:Tery_0427"/>
<sequence>MTPWLIALHPTATFGMVPGYGSFLTFLFVHLSISARSLTLLVVKALTPFRPASGIDVQSLPCGLRCQPNNKADGISPSRS</sequence>
<dbReference type="EMBL" id="CP000393">
    <property type="protein sequence ID" value="ABG49887.1"/>
    <property type="molecule type" value="Genomic_DNA"/>
</dbReference>
<organism evidence="2">
    <name type="scientific">Trichodesmium erythraeum (strain IMS101)</name>
    <dbReference type="NCBI Taxonomy" id="203124"/>
    <lineage>
        <taxon>Bacteria</taxon>
        <taxon>Bacillati</taxon>
        <taxon>Cyanobacteriota</taxon>
        <taxon>Cyanophyceae</taxon>
        <taxon>Oscillatoriophycideae</taxon>
        <taxon>Oscillatoriales</taxon>
        <taxon>Microcoleaceae</taxon>
        <taxon>Trichodesmium</taxon>
    </lineage>
</organism>
<keyword evidence="1" id="KW-1133">Transmembrane helix</keyword>
<dbReference type="HOGENOM" id="CLU_2588701_0_0_3"/>
<proteinExistence type="predicted"/>
<feature type="transmembrane region" description="Helical" evidence="1">
    <location>
        <begin position="20"/>
        <end position="43"/>
    </location>
</feature>